<evidence type="ECO:0000259" key="1">
    <source>
        <dbReference type="Pfam" id="PF07985"/>
    </source>
</evidence>
<dbReference type="AlphaFoldDB" id="A0AAD9SRB0"/>
<dbReference type="InterPro" id="IPR012942">
    <property type="entry name" value="SRR1-like"/>
</dbReference>
<comment type="caution">
    <text evidence="2">The sequence shown here is derived from an EMBL/GenBank/DDBJ whole genome shotgun (WGS) entry which is preliminary data.</text>
</comment>
<organism evidence="2 3">
    <name type="scientific">Phomopsis amygdali</name>
    <name type="common">Fusicoccum amygdali</name>
    <dbReference type="NCBI Taxonomy" id="1214568"/>
    <lineage>
        <taxon>Eukaryota</taxon>
        <taxon>Fungi</taxon>
        <taxon>Dikarya</taxon>
        <taxon>Ascomycota</taxon>
        <taxon>Pezizomycotina</taxon>
        <taxon>Sordariomycetes</taxon>
        <taxon>Sordariomycetidae</taxon>
        <taxon>Diaporthales</taxon>
        <taxon>Diaporthaceae</taxon>
        <taxon>Diaporthe</taxon>
    </lineage>
</organism>
<gene>
    <name evidence="2" type="ORF">N8I77_001058</name>
</gene>
<dbReference type="EMBL" id="JAUJFL010000001">
    <property type="protein sequence ID" value="KAK2614212.1"/>
    <property type="molecule type" value="Genomic_DNA"/>
</dbReference>
<protein>
    <recommendedName>
        <fullName evidence="1">SRR1-like domain-containing protein</fullName>
    </recommendedName>
</protein>
<dbReference type="Pfam" id="PF07985">
    <property type="entry name" value="SRR1"/>
    <property type="match status" value="1"/>
</dbReference>
<proteinExistence type="predicted"/>
<reference evidence="2" key="1">
    <citation type="submission" date="2023-06" db="EMBL/GenBank/DDBJ databases">
        <authorList>
            <person name="Noh H."/>
        </authorList>
    </citation>
    <scope>NUCLEOTIDE SEQUENCE</scope>
    <source>
        <strain evidence="2">DUCC20226</strain>
    </source>
</reference>
<name>A0AAD9SRB0_PHOAM</name>
<evidence type="ECO:0000313" key="2">
    <source>
        <dbReference type="EMBL" id="KAK2614212.1"/>
    </source>
</evidence>
<accession>A0AAD9SRB0</accession>
<feature type="domain" description="SRR1-like" evidence="1">
    <location>
        <begin position="37"/>
        <end position="173"/>
    </location>
</feature>
<evidence type="ECO:0000313" key="3">
    <source>
        <dbReference type="Proteomes" id="UP001265746"/>
    </source>
</evidence>
<sequence length="185" mass="21392">MSVSIQPEYSQTLSGFPQHPTNGHAFSFVLFHHAYRVREVERIVLLGLGNPGDPDKQRANYSNWQLEEYDRYTQEVSITQLGIALQIQRCIREQWPSNASRNVYVCDPGLTEETKARLRELQIREIRQAEIRNYINQNTLVYDVTMLARELRRTVQLSPRDGALPPAVVIAPMFSVLDGNFQFDR</sequence>
<dbReference type="Proteomes" id="UP001265746">
    <property type="component" value="Unassembled WGS sequence"/>
</dbReference>
<keyword evidence="3" id="KW-1185">Reference proteome</keyword>